<dbReference type="EMBL" id="VINQ01000003">
    <property type="protein sequence ID" value="KAA0917495.1"/>
    <property type="molecule type" value="Genomic_DNA"/>
</dbReference>
<keyword evidence="4" id="KW-1185">Reference proteome</keyword>
<sequence>MWLASGRKRMLRSSFAALWIVLCGPVPAQELTVATWGGAYEAAQRQAVFAPFTEATGRKVAAVQYDGTVAALRERGGPEGWDVIDMLADQARVACAEGLLLRLDAPSLVGRAAMEDFSPRASTRCAIPQNVYARVMAYDERAFPGIKPTRIRDFFDTAGFPGKRAIQRSPDGILEWALLAEGVPPEQVYGLLSTDRGLRLAFRTLDTIRADIIWWDDPAEPGQMLAERRAVMASGFNGRFFDMATRDAAPVNIVWDGRIIGTEVWAIPATTDRAQAARDFLAFALRPASMARFSELIPYGPTRKSAFAQIGLNPVTGVPMRVHLPNAPQHAGRALIRDSAWNAHTRDLRQRRFEAWLDQEE</sequence>
<dbReference type="SUPFAM" id="SSF53850">
    <property type="entry name" value="Periplasmic binding protein-like II"/>
    <property type="match status" value="1"/>
</dbReference>
<dbReference type="Gene3D" id="3.40.190.10">
    <property type="entry name" value="Periplasmic binding protein-like II"/>
    <property type="match status" value="2"/>
</dbReference>
<dbReference type="Proteomes" id="UP000325291">
    <property type="component" value="Unassembled WGS sequence"/>
</dbReference>
<evidence type="ECO:0000256" key="1">
    <source>
        <dbReference type="ARBA" id="ARBA00022729"/>
    </source>
</evidence>
<evidence type="ECO:0000313" key="3">
    <source>
        <dbReference type="EMBL" id="KAA0917495.1"/>
    </source>
</evidence>
<evidence type="ECO:0000313" key="4">
    <source>
        <dbReference type="Proteomes" id="UP000325291"/>
    </source>
</evidence>
<proteinExistence type="predicted"/>
<protein>
    <submittedName>
        <fullName evidence="3">Extracellular solute-binding protein</fullName>
    </submittedName>
</protein>
<dbReference type="PANTHER" id="PTHR30222">
    <property type="entry name" value="SPERMIDINE/PUTRESCINE-BINDING PERIPLASMIC PROTEIN"/>
    <property type="match status" value="1"/>
</dbReference>
<dbReference type="InterPro" id="IPR006059">
    <property type="entry name" value="SBP"/>
</dbReference>
<gene>
    <name evidence="3" type="ORF">FLO80_05450</name>
</gene>
<feature type="signal peptide" evidence="2">
    <location>
        <begin position="1"/>
        <end position="28"/>
    </location>
</feature>
<dbReference type="AlphaFoldDB" id="A0A5A9ZKK9"/>
<reference evidence="3 4" key="1">
    <citation type="submission" date="2019-07" db="EMBL/GenBank/DDBJ databases">
        <title>Aquicoccus porphyridii gen. nov., sp. nov., isolated from a small marine red alga, Porphyridium marinum.</title>
        <authorList>
            <person name="Liu L."/>
        </authorList>
    </citation>
    <scope>NUCLEOTIDE SEQUENCE [LARGE SCALE GENOMIC DNA]</scope>
    <source>
        <strain evidence="3 4">L1 8-17</strain>
    </source>
</reference>
<evidence type="ECO:0000256" key="2">
    <source>
        <dbReference type="SAM" id="SignalP"/>
    </source>
</evidence>
<accession>A0A5A9ZKK9</accession>
<feature type="chain" id="PRO_5022766413" evidence="2">
    <location>
        <begin position="29"/>
        <end position="361"/>
    </location>
</feature>
<name>A0A5A9ZKK9_9RHOB</name>
<comment type="caution">
    <text evidence="3">The sequence shown here is derived from an EMBL/GenBank/DDBJ whole genome shotgun (WGS) entry which is preliminary data.</text>
</comment>
<dbReference type="Pfam" id="PF13416">
    <property type="entry name" value="SBP_bac_8"/>
    <property type="match status" value="1"/>
</dbReference>
<keyword evidence="1 2" id="KW-0732">Signal</keyword>
<organism evidence="3 4">
    <name type="scientific">Aquicoccus porphyridii</name>
    <dbReference type="NCBI Taxonomy" id="1852029"/>
    <lineage>
        <taxon>Bacteria</taxon>
        <taxon>Pseudomonadati</taxon>
        <taxon>Pseudomonadota</taxon>
        <taxon>Alphaproteobacteria</taxon>
        <taxon>Rhodobacterales</taxon>
        <taxon>Paracoccaceae</taxon>
        <taxon>Aquicoccus</taxon>
    </lineage>
</organism>
<dbReference type="PANTHER" id="PTHR30222:SF2">
    <property type="entry name" value="ABC TRANSPORTER SUBSTRATE-BINDING PROTEIN"/>
    <property type="match status" value="1"/>
</dbReference>